<dbReference type="GO" id="GO:0097367">
    <property type="term" value="F:carbohydrate derivative binding"/>
    <property type="evidence" value="ECO:0007669"/>
    <property type="project" value="InterPro"/>
</dbReference>
<protein>
    <submittedName>
        <fullName evidence="2">Transcriptional regulator</fullName>
    </submittedName>
</protein>
<dbReference type="SUPFAM" id="SSF46689">
    <property type="entry name" value="Homeodomain-like"/>
    <property type="match status" value="1"/>
</dbReference>
<sequence>MEESPSSRLLGLFAGQRLTPTQRRIAQSLVEHAPRAGYLSSGEIAELAGVSQPSVTRFATAVGYDGYPALRDRIRELIRTDGRAETPDEARRNEWQRAVAAEHDNLTSLSGFLADPEPVLAAARVLADSRPLPVVGLRAGGPIAEYFGYFAAKVLPDVRVCTAGGSVLADRLEQAQAAGATALLTFVLPRYPVEALAALRAARAGGLRVVTITDGPMSPAAEESDLVLPAPVGAQLVFDLHSAPMVLAMVLLQAICDARPTETQARLESFERSANRRGLFAG</sequence>
<feature type="domain" description="HTH rpiR-type" evidence="1">
    <location>
        <begin position="5"/>
        <end position="81"/>
    </location>
</feature>
<dbReference type="Pfam" id="PF01418">
    <property type="entry name" value="HTH_6"/>
    <property type="match status" value="1"/>
</dbReference>
<dbReference type="EMBL" id="BOMB01000008">
    <property type="protein sequence ID" value="GID10605.1"/>
    <property type="molecule type" value="Genomic_DNA"/>
</dbReference>
<accession>A0A8J3IXN1</accession>
<dbReference type="AlphaFoldDB" id="A0A8J3IXN1"/>
<evidence type="ECO:0000313" key="2">
    <source>
        <dbReference type="EMBL" id="GID10605.1"/>
    </source>
</evidence>
<dbReference type="InterPro" id="IPR036388">
    <property type="entry name" value="WH-like_DNA-bd_sf"/>
</dbReference>
<dbReference type="GO" id="GO:0003700">
    <property type="term" value="F:DNA-binding transcription factor activity"/>
    <property type="evidence" value="ECO:0007669"/>
    <property type="project" value="InterPro"/>
</dbReference>
<gene>
    <name evidence="2" type="ORF">Aru02nite_14940</name>
</gene>
<dbReference type="InterPro" id="IPR000281">
    <property type="entry name" value="HTH_RpiR"/>
</dbReference>
<dbReference type="RefSeq" id="WP_203655934.1">
    <property type="nucleotide sequence ID" value="NZ_BAAAZM010000003.1"/>
</dbReference>
<dbReference type="Gene3D" id="1.10.10.10">
    <property type="entry name" value="Winged helix-like DNA-binding domain superfamily/Winged helix DNA-binding domain"/>
    <property type="match status" value="1"/>
</dbReference>
<dbReference type="SUPFAM" id="SSF53697">
    <property type="entry name" value="SIS domain"/>
    <property type="match status" value="1"/>
</dbReference>
<comment type="caution">
    <text evidence="2">The sequence shown here is derived from an EMBL/GenBank/DDBJ whole genome shotgun (WGS) entry which is preliminary data.</text>
</comment>
<dbReference type="InterPro" id="IPR009057">
    <property type="entry name" value="Homeodomain-like_sf"/>
</dbReference>
<organism evidence="2 3">
    <name type="scientific">Actinocatenispora rupis</name>
    <dbReference type="NCBI Taxonomy" id="519421"/>
    <lineage>
        <taxon>Bacteria</taxon>
        <taxon>Bacillati</taxon>
        <taxon>Actinomycetota</taxon>
        <taxon>Actinomycetes</taxon>
        <taxon>Micromonosporales</taxon>
        <taxon>Micromonosporaceae</taxon>
        <taxon>Actinocatenispora</taxon>
    </lineage>
</organism>
<dbReference type="InterPro" id="IPR047640">
    <property type="entry name" value="RpiR-like"/>
</dbReference>
<dbReference type="Gene3D" id="3.40.50.10490">
    <property type="entry name" value="Glucose-6-phosphate isomerase like protein, domain 1"/>
    <property type="match status" value="1"/>
</dbReference>
<dbReference type="PANTHER" id="PTHR30514">
    <property type="entry name" value="GLUCOKINASE"/>
    <property type="match status" value="1"/>
</dbReference>
<dbReference type="GO" id="GO:1901135">
    <property type="term" value="P:carbohydrate derivative metabolic process"/>
    <property type="evidence" value="ECO:0007669"/>
    <property type="project" value="InterPro"/>
</dbReference>
<dbReference type="InterPro" id="IPR046348">
    <property type="entry name" value="SIS_dom_sf"/>
</dbReference>
<dbReference type="PANTHER" id="PTHR30514:SF18">
    <property type="entry name" value="RPIR-FAMILY TRANSCRIPTIONAL REGULATOR"/>
    <property type="match status" value="1"/>
</dbReference>
<reference evidence="2" key="1">
    <citation type="submission" date="2021-01" db="EMBL/GenBank/DDBJ databases">
        <title>Whole genome shotgun sequence of Actinocatenispora rupis NBRC 107355.</title>
        <authorList>
            <person name="Komaki H."/>
            <person name="Tamura T."/>
        </authorList>
    </citation>
    <scope>NUCLEOTIDE SEQUENCE</scope>
    <source>
        <strain evidence="2">NBRC 107355</strain>
    </source>
</reference>
<evidence type="ECO:0000313" key="3">
    <source>
        <dbReference type="Proteomes" id="UP000612808"/>
    </source>
</evidence>
<name>A0A8J3IXN1_9ACTN</name>
<dbReference type="Proteomes" id="UP000612808">
    <property type="component" value="Unassembled WGS sequence"/>
</dbReference>
<keyword evidence="3" id="KW-1185">Reference proteome</keyword>
<dbReference type="GO" id="GO:0003677">
    <property type="term" value="F:DNA binding"/>
    <property type="evidence" value="ECO:0007669"/>
    <property type="project" value="InterPro"/>
</dbReference>
<evidence type="ECO:0000259" key="1">
    <source>
        <dbReference type="PROSITE" id="PS51071"/>
    </source>
</evidence>
<proteinExistence type="predicted"/>
<dbReference type="PROSITE" id="PS51071">
    <property type="entry name" value="HTH_RPIR"/>
    <property type="match status" value="1"/>
</dbReference>